<gene>
    <name evidence="1" type="ORF">Ahy_B04g072007</name>
</gene>
<dbReference type="Proteomes" id="UP000289738">
    <property type="component" value="Chromosome B04"/>
</dbReference>
<sequence>MVKNPQADKVVRTVSMVAAITASYFLLTADYDCDPQPNVLEPVKKGIFSAESTVKEYFFGSKKEFQDNQIEKLDSNKEHP</sequence>
<evidence type="ECO:0000313" key="1">
    <source>
        <dbReference type="EMBL" id="RYR15283.1"/>
    </source>
</evidence>
<dbReference type="PANTHER" id="PTHR37696:SF1">
    <property type="entry name" value="ADENYLOSUCCINATE SYNTHETASE-RELATED"/>
    <property type="match status" value="1"/>
</dbReference>
<comment type="caution">
    <text evidence="1">The sequence shown here is derived from an EMBL/GenBank/DDBJ whole genome shotgun (WGS) entry which is preliminary data.</text>
</comment>
<protein>
    <submittedName>
        <fullName evidence="1">Uncharacterized protein</fullName>
    </submittedName>
</protein>
<evidence type="ECO:0000313" key="2">
    <source>
        <dbReference type="Proteomes" id="UP000289738"/>
    </source>
</evidence>
<dbReference type="OrthoDB" id="1635687at2759"/>
<proteinExistence type="predicted"/>
<reference evidence="1 2" key="1">
    <citation type="submission" date="2019-01" db="EMBL/GenBank/DDBJ databases">
        <title>Sequencing of cultivated peanut Arachis hypogaea provides insights into genome evolution and oil improvement.</title>
        <authorList>
            <person name="Chen X."/>
        </authorList>
    </citation>
    <scope>NUCLEOTIDE SEQUENCE [LARGE SCALE GENOMIC DNA]</scope>
    <source>
        <strain evidence="2">cv. Fuhuasheng</strain>
        <tissue evidence="1">Leaves</tissue>
    </source>
</reference>
<organism evidence="1 2">
    <name type="scientific">Arachis hypogaea</name>
    <name type="common">Peanut</name>
    <dbReference type="NCBI Taxonomy" id="3818"/>
    <lineage>
        <taxon>Eukaryota</taxon>
        <taxon>Viridiplantae</taxon>
        <taxon>Streptophyta</taxon>
        <taxon>Embryophyta</taxon>
        <taxon>Tracheophyta</taxon>
        <taxon>Spermatophyta</taxon>
        <taxon>Magnoliopsida</taxon>
        <taxon>eudicotyledons</taxon>
        <taxon>Gunneridae</taxon>
        <taxon>Pentapetalae</taxon>
        <taxon>rosids</taxon>
        <taxon>fabids</taxon>
        <taxon>Fabales</taxon>
        <taxon>Fabaceae</taxon>
        <taxon>Papilionoideae</taxon>
        <taxon>50 kb inversion clade</taxon>
        <taxon>dalbergioids sensu lato</taxon>
        <taxon>Dalbergieae</taxon>
        <taxon>Pterocarpus clade</taxon>
        <taxon>Arachis</taxon>
    </lineage>
</organism>
<accession>A0A444ZM90</accession>
<dbReference type="Gramene" id="arahy.Tifrunner.gnm2.ann2.Ah14g402000.1">
    <property type="protein sequence ID" value="arahy.Tifrunner.gnm2.ann2.Ah14g402000.1-CDS"/>
    <property type="gene ID" value="arahy.Tifrunner.gnm2.ann2.Ah14g402000"/>
</dbReference>
<dbReference type="AlphaFoldDB" id="A0A444ZM90"/>
<name>A0A444ZM90_ARAHY</name>
<keyword evidence="2" id="KW-1185">Reference proteome</keyword>
<dbReference type="PANTHER" id="PTHR37696">
    <property type="entry name" value="ADENYLOSUCCINATE SYNTHETASE-RELATED"/>
    <property type="match status" value="1"/>
</dbReference>
<dbReference type="SMR" id="A0A444ZM90"/>
<dbReference type="EMBL" id="SDMP01000014">
    <property type="protein sequence ID" value="RYR15283.1"/>
    <property type="molecule type" value="Genomic_DNA"/>
</dbReference>